<feature type="transmembrane region" description="Helical" evidence="1">
    <location>
        <begin position="94"/>
        <end position="111"/>
    </location>
</feature>
<keyword evidence="1" id="KW-0472">Membrane</keyword>
<accession>A0ABV6NV76</accession>
<feature type="transmembrane region" description="Helical" evidence="1">
    <location>
        <begin position="12"/>
        <end position="35"/>
    </location>
</feature>
<gene>
    <name evidence="3" type="ORF">ACFFHU_11150</name>
</gene>
<evidence type="ECO:0000259" key="2">
    <source>
        <dbReference type="Pfam" id="PF09990"/>
    </source>
</evidence>
<evidence type="ECO:0000313" key="3">
    <source>
        <dbReference type="EMBL" id="MFC0564688.1"/>
    </source>
</evidence>
<feature type="domain" description="DUF2231" evidence="2">
    <location>
        <begin position="7"/>
        <end position="156"/>
    </location>
</feature>
<dbReference type="RefSeq" id="WP_377337900.1">
    <property type="nucleotide sequence ID" value="NZ_JBHLUE010000008.1"/>
</dbReference>
<keyword evidence="1" id="KW-1133">Transmembrane helix</keyword>
<dbReference type="Pfam" id="PF09990">
    <property type="entry name" value="DUF2231"/>
    <property type="match status" value="1"/>
</dbReference>
<feature type="transmembrane region" description="Helical" evidence="1">
    <location>
        <begin position="42"/>
        <end position="60"/>
    </location>
</feature>
<name>A0ABV6NV76_9ACTN</name>
<evidence type="ECO:0000313" key="4">
    <source>
        <dbReference type="Proteomes" id="UP001589894"/>
    </source>
</evidence>
<feature type="transmembrane region" description="Helical" evidence="1">
    <location>
        <begin position="123"/>
        <end position="144"/>
    </location>
</feature>
<proteinExistence type="predicted"/>
<dbReference type="EMBL" id="JBHLUE010000008">
    <property type="protein sequence ID" value="MFC0564688.1"/>
    <property type="molecule type" value="Genomic_DNA"/>
</dbReference>
<keyword evidence="1" id="KW-0812">Transmembrane</keyword>
<comment type="caution">
    <text evidence="3">The sequence shown here is derived from an EMBL/GenBank/DDBJ whole genome shotgun (WGS) entry which is preliminary data.</text>
</comment>
<dbReference type="Proteomes" id="UP001589894">
    <property type="component" value="Unassembled WGS sequence"/>
</dbReference>
<keyword evidence="4" id="KW-1185">Reference proteome</keyword>
<reference evidence="3 4" key="1">
    <citation type="submission" date="2024-09" db="EMBL/GenBank/DDBJ databases">
        <authorList>
            <person name="Sun Q."/>
            <person name="Mori K."/>
        </authorList>
    </citation>
    <scope>NUCLEOTIDE SEQUENCE [LARGE SCALE GENOMIC DNA]</scope>
    <source>
        <strain evidence="3 4">TBRC 2205</strain>
    </source>
</reference>
<organism evidence="3 4">
    <name type="scientific">Plantactinospora siamensis</name>
    <dbReference type="NCBI Taxonomy" id="555372"/>
    <lineage>
        <taxon>Bacteria</taxon>
        <taxon>Bacillati</taxon>
        <taxon>Actinomycetota</taxon>
        <taxon>Actinomycetes</taxon>
        <taxon>Micromonosporales</taxon>
        <taxon>Micromonosporaceae</taxon>
        <taxon>Plantactinospora</taxon>
    </lineage>
</organism>
<protein>
    <submittedName>
        <fullName evidence="3">DUF2231 domain-containing protein</fullName>
    </submittedName>
</protein>
<evidence type="ECO:0000256" key="1">
    <source>
        <dbReference type="SAM" id="Phobius"/>
    </source>
</evidence>
<dbReference type="InterPro" id="IPR019251">
    <property type="entry name" value="DUF2231_TM"/>
</dbReference>
<sequence>MFREIMGLPAHALLVHAAVASVPLLVLAAIAYALVPRFRPRVGWLAGILAVGAVGAVYLAKESGEELQRVLVARGYQAEILDQVAKHQGYADKLFWWTLGLGVMTLLLLAATGPRARAVPGWLGWLLSGAVVALGVAAAVYVYLTGDSGAQAVWRGVL</sequence>